<name>A0A912M2D9_HAECO</name>
<feature type="region of interest" description="Disordered" evidence="2">
    <location>
        <begin position="2392"/>
        <end position="2419"/>
    </location>
</feature>
<dbReference type="GO" id="GO:0007076">
    <property type="term" value="P:mitotic chromosome condensation"/>
    <property type="evidence" value="ECO:0007669"/>
    <property type="project" value="TreeGrafter"/>
</dbReference>
<dbReference type="GO" id="GO:0000785">
    <property type="term" value="C:chromatin"/>
    <property type="evidence" value="ECO:0007669"/>
    <property type="project" value="TreeGrafter"/>
</dbReference>
<dbReference type="GO" id="GO:0000793">
    <property type="term" value="C:condensed chromosome"/>
    <property type="evidence" value="ECO:0007669"/>
    <property type="project" value="TreeGrafter"/>
</dbReference>
<evidence type="ECO:0000256" key="2">
    <source>
        <dbReference type="SAM" id="MobiDB-lite"/>
    </source>
</evidence>
<dbReference type="PANTHER" id="PTHR43941">
    <property type="entry name" value="STRUCTURAL MAINTENANCE OF CHROMOSOMES PROTEIN 2"/>
    <property type="match status" value="1"/>
</dbReference>
<keyword evidence="3" id="KW-1185">Reference proteome</keyword>
<feature type="compositionally biased region" description="Low complexity" evidence="2">
    <location>
        <begin position="1276"/>
        <end position="1290"/>
    </location>
</feature>
<feature type="region of interest" description="Disordered" evidence="2">
    <location>
        <begin position="2007"/>
        <end position="2026"/>
    </location>
</feature>
<protein>
    <submittedName>
        <fullName evidence="4">Cilia- and flagella-associated protein 157</fullName>
    </submittedName>
</protein>
<feature type="coiled-coil region" evidence="1">
    <location>
        <begin position="311"/>
        <end position="469"/>
    </location>
</feature>
<feature type="coiled-coil region" evidence="1">
    <location>
        <begin position="68"/>
        <end position="109"/>
    </location>
</feature>
<feature type="region of interest" description="Disordered" evidence="2">
    <location>
        <begin position="1823"/>
        <end position="1846"/>
    </location>
</feature>
<feature type="coiled-coil region" evidence="1">
    <location>
        <begin position="915"/>
        <end position="956"/>
    </location>
</feature>
<dbReference type="GO" id="GO:0003682">
    <property type="term" value="F:chromatin binding"/>
    <property type="evidence" value="ECO:0007669"/>
    <property type="project" value="TreeGrafter"/>
</dbReference>
<feature type="coiled-coil region" evidence="1">
    <location>
        <begin position="1336"/>
        <end position="1424"/>
    </location>
</feature>
<keyword evidence="1" id="KW-0175">Coiled coil</keyword>
<feature type="coiled-coil region" evidence="1">
    <location>
        <begin position="525"/>
        <end position="643"/>
    </location>
</feature>
<feature type="region of interest" description="Disordered" evidence="2">
    <location>
        <begin position="2468"/>
        <end position="2530"/>
    </location>
</feature>
<feature type="region of interest" description="Disordered" evidence="2">
    <location>
        <begin position="1782"/>
        <end position="1808"/>
    </location>
</feature>
<dbReference type="WBParaSite" id="HCON_00048440-00002">
    <property type="protein sequence ID" value="HCON_00048440-00002"/>
    <property type="gene ID" value="HCON_00048440"/>
</dbReference>
<dbReference type="Proteomes" id="UP000025227">
    <property type="component" value="Unplaced"/>
</dbReference>
<evidence type="ECO:0000313" key="3">
    <source>
        <dbReference type="Proteomes" id="UP000025227"/>
    </source>
</evidence>
<feature type="compositionally biased region" description="Polar residues" evidence="2">
    <location>
        <begin position="2402"/>
        <end position="2412"/>
    </location>
</feature>
<feature type="compositionally biased region" description="Basic and acidic residues" evidence="2">
    <location>
        <begin position="189"/>
        <end position="200"/>
    </location>
</feature>
<feature type="compositionally biased region" description="Polar residues" evidence="2">
    <location>
        <begin position="661"/>
        <end position="671"/>
    </location>
</feature>
<reference evidence="4" key="1">
    <citation type="submission" date="2022-10" db="UniProtKB">
        <authorList>
            <consortium name="WormBaseParasite"/>
        </authorList>
    </citation>
    <scope>IDENTIFICATION</scope>
    <source>
        <strain evidence="4">MHco3</strain>
    </source>
</reference>
<accession>A0A912M2D9</accession>
<feature type="coiled-coil region" evidence="1">
    <location>
        <begin position="1520"/>
        <end position="1697"/>
    </location>
</feature>
<feature type="compositionally biased region" description="Polar residues" evidence="2">
    <location>
        <begin position="1799"/>
        <end position="1808"/>
    </location>
</feature>
<dbReference type="PANTHER" id="PTHR43941:SF1">
    <property type="entry name" value="STRUCTURAL MAINTENANCE OF CHROMOSOMES PROTEIN 2"/>
    <property type="match status" value="1"/>
</dbReference>
<evidence type="ECO:0000313" key="4">
    <source>
        <dbReference type="WBParaSite" id="HCON_00048440-00002"/>
    </source>
</evidence>
<organism evidence="3 4">
    <name type="scientific">Haemonchus contortus</name>
    <name type="common">Barber pole worm</name>
    <dbReference type="NCBI Taxonomy" id="6289"/>
    <lineage>
        <taxon>Eukaryota</taxon>
        <taxon>Metazoa</taxon>
        <taxon>Ecdysozoa</taxon>
        <taxon>Nematoda</taxon>
        <taxon>Chromadorea</taxon>
        <taxon>Rhabditida</taxon>
        <taxon>Rhabditina</taxon>
        <taxon>Rhabditomorpha</taxon>
        <taxon>Strongyloidea</taxon>
        <taxon>Trichostrongylidae</taxon>
        <taxon>Haemonchus</taxon>
    </lineage>
</organism>
<feature type="region of interest" description="Disordered" evidence="2">
    <location>
        <begin position="2068"/>
        <end position="2093"/>
    </location>
</feature>
<feature type="compositionally biased region" description="Basic and acidic residues" evidence="2">
    <location>
        <begin position="1782"/>
        <end position="1795"/>
    </location>
</feature>
<evidence type="ECO:0000256" key="1">
    <source>
        <dbReference type="SAM" id="Coils"/>
    </source>
</evidence>
<dbReference type="GO" id="GO:0000796">
    <property type="term" value="C:condensin complex"/>
    <property type="evidence" value="ECO:0007669"/>
    <property type="project" value="TreeGrafter"/>
</dbReference>
<feature type="region of interest" description="Disordered" evidence="2">
    <location>
        <begin position="189"/>
        <end position="267"/>
    </location>
</feature>
<feature type="coiled-coil region" evidence="1">
    <location>
        <begin position="1032"/>
        <end position="1228"/>
    </location>
</feature>
<dbReference type="OMA" id="EMLQSQH"/>
<feature type="region of interest" description="Disordered" evidence="2">
    <location>
        <begin position="1260"/>
        <end position="1291"/>
    </location>
</feature>
<feature type="compositionally biased region" description="Basic and acidic residues" evidence="2">
    <location>
        <begin position="2392"/>
        <end position="2401"/>
    </location>
</feature>
<feature type="region of interest" description="Disordered" evidence="2">
    <location>
        <begin position="644"/>
        <end position="671"/>
    </location>
</feature>
<sequence>MASDVAFYAERLAHKEHELTEFQAAFNKYKLKTKVKFDQLRKEVNAYCTEHGFSLNEKENNALLLIRLAENETAMEAANREAEVLRKELSRKQTQLNDQQILIKNMEEQLRTLQPLSSVEIQERKRAAQMLDMDRIHQQMLFKDERIVELNNVILDKERQILDLQELCREQGEVASVTSQAARIVQRQWEDKNRERREVGTETDASLWSAVRPAQESRARSDSPGRAVPSRGTANTSPPPLDPSEALERSNRRDDDEDLPNTSNSLLGKSLEWDSSLRKKNRKRVTFDLISTFQQPLQPIKSPSGEQVNALLELTEDNERLRRELLEANTNLGQLQTRLNEVDAEMTRVVRDSKTQSLKARAVAQGRIKELEDRMAELKENHAEQVERLQTEIESLRSTREWEVEQNAQLREQLNETKTKNHKLTEELDASEKANRDWEVKVSQGEEFLDQLIEDLAEAEDIINYMEQQKHSILDDVDKLKDAIIAQDQLIEILEADIVIYEEHIGILRESLGASKIDHRSLLRSKAFETKLRALEKEKEQIDRRSNEDRLRTKALDQKCKVLEEENEKLMAKLCEFEMRERDEADMSETCRQLERKIAEAEEKAAVNRAESDLRVEAARLEAERKSNEVARLLDELHAAQEELSRRRSSSFESRGDHGLSGNNPPGQTYPNAEVEQLRSRAIEQDAEIARLRSETAQLNALREEMELVKKKSAEVAEELDAIRCTNFELMTKTDTLTLNLKKTEEEKEGLREMYEKICKTLEEKENEETAREEKSAAIEEDLRKTRSELEVAQRITQELEEELAAARVQLTDNEANMASQRVDFGETQERINRLEEELFAARSELDNARFGLQETTAVKKELEHLKEELELERSSGRAKWEEVCKKVLEGESNSSESRKNSLEVINKVQHLEYITAFEEKITCLEKELQEARVKMEQDKAEKKKLKAALKQIRDREKCQSELTDVQQQSVTEMRQNAVLLESLQTAPQPLSAAELQQPPEVDVDHLRLALKEMELENRLSRELNTEYSHTMLEMEKEVIGLKAQITSLRGESEHFEMELKLHEMLEEELERELADVRSKNRELTEAMQSHEESQERFSERMSCDAVKNNERLNELISEVRELRERNAMLQQQLNVATDKIAEEENLLAEEREHFSEIDKAHCEEVRELSITLADARRTISDMEVRLAEAEGNFAQSQTLIADLTSALDKKSLEFTQLNRELSRVREADVVQTGLLRAPNTTSEAVASVLVGETEAVRPDANQGLVVKPADNRTGSETSSTEEPSSAEANSDVEANALPTGNDLFAENLILRQCIHETSQMQNDLSQDVERMWQLKTELENAVEVLKGEIWSLNSQLKASILDREQLQDRVVQLDTSLEAEKKRADALDCELSEQTELTEKATRQAAEAENESNRRLAECLEMETRREQVEKAYAQLSEYYSQLQSAYNVIYAKLKQIETEKTLAESEQQAASSSTQDKNVEHVVNTMISELHLNVDDGLSLHGKVLLIQKVLREKLVELEQHHLAIAEHRRTNEVLNEQLKCLEEQSQKAGCETVDMMTRLKQLEGELEWKKDECNSLHRRAEELQAAIDQLVERNTEADAAKLATRQADVDALFRANAELVHTNVRLQNELDENEERATTSDQDVKIRDLQAELSASRNNEESLRRQLEEVRSILNETEQKLEEFASEKERSSRQADVLLQAREQPEPLSRPAECLSAATSLEESLKESVGLQEEVERLHAVEKLLNERIMCLEDQLLEVEEKLQETEEEFISERQKVEALEAEKQPSSREVEQADVSIQSDNDDGSQLCTACKAREQQAEKSNEDEWGLEASSSTAEHVRSVGELSRVKEELEKIRKQLTEQKLNPAERSAVVKEFQALQQLLREKDELFAAGDKPEQQWGWDDAQSEVTVDTSALRDRLSEMESIERQQQETIRAQETRIRALEEELSTADACREELEDATEQVNTLQKELREMKKQAQVYSEEQQRLVNRISELEAKTENAWGDEWDNADGGADEGKEELEQSKFEAHQRIAELELQIEQKVCALVDAEKELAMLRERLQAVGPERSDLQKNPDLPTSDEQSSRNMEKVLEEERHRREEAEALAENLRQVAATLRSQVDDLQEKLLNGMESAEKQLIQLNELSSENERLRKTIASRTELVEAEHQRSESELETLCEERRRIQNELSSAENEKIRLEEQLMACEMKCDDLKIELQLQKANNTELTGLHEEAKKRCEDAQIALKAVEAENSALLERLRKAEGELNELQRQLQETLSHCQQKGPSSDDGVHGNASQWERLEKILSEVRRELEEKELQNSLLKDSEARLLDSVDEYGLQAENYQKEAERLQNVVNQLERERLELEEEVEKMRRSNDRLGEAENKVKMMERERKELEERLRQQSTSTASSSNHDTEEMSKLSNQLNMLTAERNELRTRLQDAESRLQVSAQEKVAITRSYEQLRARLAARRQKLTSSGETRSRPPSAAISEEDVSQSSRRVEESVPPSPNAYVSQQAADKDVIRRRPGHH</sequence>
<proteinExistence type="predicted"/>
<feature type="coiled-coil region" evidence="1">
    <location>
        <begin position="675"/>
        <end position="880"/>
    </location>
</feature>
<feature type="compositionally biased region" description="Acidic residues" evidence="2">
    <location>
        <begin position="2007"/>
        <end position="2023"/>
    </location>
</feature>